<evidence type="ECO:0000313" key="3">
    <source>
        <dbReference type="Proteomes" id="UP000002964"/>
    </source>
</evidence>
<dbReference type="HOGENOM" id="CLU_1814933_0_0_6"/>
<dbReference type="EMBL" id="JH603170">
    <property type="protein sequence ID" value="EIC19486.1"/>
    <property type="molecule type" value="Genomic_DNA"/>
</dbReference>
<dbReference type="AlphaFoldDB" id="H8Z5E0"/>
<dbReference type="Pfam" id="PF16747">
    <property type="entry name" value="Adhesin_E"/>
    <property type="match status" value="1"/>
</dbReference>
<reference evidence="2 3" key="2">
    <citation type="submission" date="2011-11" db="EMBL/GenBank/DDBJ databases">
        <authorList>
            <consortium name="US DOE Joint Genome Institute"/>
            <person name="Lucas S."/>
            <person name="Han J."/>
            <person name="Lapidus A."/>
            <person name="Cheng J.-F."/>
            <person name="Goodwin L."/>
            <person name="Pitluck S."/>
            <person name="Peters L."/>
            <person name="Ovchinnikova G."/>
            <person name="Zhang X."/>
            <person name="Detter J.C."/>
            <person name="Han C."/>
            <person name="Tapia R."/>
            <person name="Land M."/>
            <person name="Hauser L."/>
            <person name="Kyrpides N."/>
            <person name="Ivanova N."/>
            <person name="Pagani I."/>
            <person name="Vogl K."/>
            <person name="Liu Z."/>
            <person name="Overmann J."/>
            <person name="Frigaard N.-U."/>
            <person name="Bryant D."/>
            <person name="Woyke T."/>
        </authorList>
    </citation>
    <scope>NUCLEOTIDE SEQUENCE [LARGE SCALE GENOMIC DNA]</scope>
    <source>
        <strain evidence="2 3">970</strain>
    </source>
</reference>
<reference evidence="3" key="1">
    <citation type="submission" date="2011-06" db="EMBL/GenBank/DDBJ databases">
        <authorList>
            <consortium name="US DOE Joint Genome Institute (JGI-PGF)"/>
            <person name="Lucas S."/>
            <person name="Han J."/>
            <person name="Lapidus A."/>
            <person name="Cheng J.-F."/>
            <person name="Goodwin L."/>
            <person name="Pitluck S."/>
            <person name="Peters L."/>
            <person name="Land M.L."/>
            <person name="Hauser L."/>
            <person name="Vogl K."/>
            <person name="Liu Z."/>
            <person name="Overmann J."/>
            <person name="Frigaard N.-U."/>
            <person name="Bryant D.A."/>
            <person name="Woyke T.J."/>
        </authorList>
    </citation>
    <scope>NUCLEOTIDE SEQUENCE [LARGE SCALE GENOMIC DNA]</scope>
    <source>
        <strain evidence="3">970</strain>
    </source>
</reference>
<evidence type="ECO:0000313" key="2">
    <source>
        <dbReference type="EMBL" id="EIC19486.1"/>
    </source>
</evidence>
<name>H8Z5E0_9GAMM</name>
<dbReference type="Proteomes" id="UP000002964">
    <property type="component" value="Unassembled WGS sequence"/>
</dbReference>
<keyword evidence="3" id="KW-1185">Reference proteome</keyword>
<sequence length="142" mass="16344">MKNIVFGTMIIASFFSAIATHRPVLAEWVHFGTDPNGSETFIDDQSFKFEEGVLHLWVKEIFDKPKKIDAIGDFYFNLTDSHWLINCPERTLAVKTVIFYDENGEVIHQFSLNMTQLAWRDPPPGNSPEAIMRVHCDLLEQN</sequence>
<organism evidence="2 3">
    <name type="scientific">Thiorhodovibrio frisius</name>
    <dbReference type="NCBI Taxonomy" id="631362"/>
    <lineage>
        <taxon>Bacteria</taxon>
        <taxon>Pseudomonadati</taxon>
        <taxon>Pseudomonadota</taxon>
        <taxon>Gammaproteobacteria</taxon>
        <taxon>Chromatiales</taxon>
        <taxon>Chromatiaceae</taxon>
        <taxon>Thiorhodovibrio</taxon>
    </lineage>
</organism>
<accession>H8Z5E0</accession>
<proteinExistence type="predicted"/>
<dbReference type="RefSeq" id="WP_009149832.1">
    <property type="nucleotide sequence ID" value="NZ_CP121471.1"/>
</dbReference>
<protein>
    <recommendedName>
        <fullName evidence="1">Surface-adhesin protein E-like domain-containing protein</fullName>
    </recommendedName>
</protein>
<gene>
    <name evidence="2" type="ORF">Thi970DRAFT_03063</name>
</gene>
<dbReference type="InterPro" id="IPR031939">
    <property type="entry name" value="Adhesin_E-like"/>
</dbReference>
<feature type="domain" description="Surface-adhesin protein E-like" evidence="1">
    <location>
        <begin position="28"/>
        <end position="136"/>
    </location>
</feature>
<evidence type="ECO:0000259" key="1">
    <source>
        <dbReference type="Pfam" id="PF16747"/>
    </source>
</evidence>